<dbReference type="GO" id="GO:0016829">
    <property type="term" value="F:lyase activity"/>
    <property type="evidence" value="ECO:0007669"/>
    <property type="project" value="UniProtKB-KW"/>
</dbReference>
<dbReference type="Proteomes" id="UP000318297">
    <property type="component" value="Unassembled WGS sequence"/>
</dbReference>
<evidence type="ECO:0000313" key="3">
    <source>
        <dbReference type="Proteomes" id="UP000318297"/>
    </source>
</evidence>
<dbReference type="PROSITE" id="PS51819">
    <property type="entry name" value="VOC"/>
    <property type="match status" value="1"/>
</dbReference>
<accession>A0A561E866</accession>
<dbReference type="InterPro" id="IPR004360">
    <property type="entry name" value="Glyas_Fos-R_dOase_dom"/>
</dbReference>
<keyword evidence="2" id="KW-0456">Lyase</keyword>
<sequence>MTVMGFHHMQVACPAGSEDVLRAFYTGVLGLPEIEKPAALAVRGGCWFGVGGQQLHLGVEQDFRPARKAHPCLLVDGHDSLDEVAAAVSAAGGEVRWDDQIPGIRRFHTDDPVGNRIEIQSA</sequence>
<dbReference type="SUPFAM" id="SSF54593">
    <property type="entry name" value="Glyoxalase/Bleomycin resistance protein/Dihydroxybiphenyl dioxygenase"/>
    <property type="match status" value="1"/>
</dbReference>
<evidence type="ECO:0000259" key="1">
    <source>
        <dbReference type="PROSITE" id="PS51819"/>
    </source>
</evidence>
<feature type="domain" description="VOC" evidence="1">
    <location>
        <begin position="5"/>
        <end position="122"/>
    </location>
</feature>
<gene>
    <name evidence="2" type="ORF">BKA23_0594</name>
</gene>
<dbReference type="PANTHER" id="PTHR39175">
    <property type="entry name" value="FAMILY PROTEIN, PUTATIVE (AFU_ORTHOLOGUE AFUA_3G15060)-RELATED"/>
    <property type="match status" value="1"/>
</dbReference>
<keyword evidence="3" id="KW-1185">Reference proteome</keyword>
<dbReference type="InterPro" id="IPR029068">
    <property type="entry name" value="Glyas_Bleomycin-R_OHBP_Dase"/>
</dbReference>
<dbReference type="Gene3D" id="3.10.180.10">
    <property type="entry name" value="2,3-Dihydroxybiphenyl 1,2-Dioxygenase, domain 1"/>
    <property type="match status" value="1"/>
</dbReference>
<dbReference type="AlphaFoldDB" id="A0A561E866"/>
<comment type="caution">
    <text evidence="2">The sequence shown here is derived from an EMBL/GenBank/DDBJ whole genome shotgun (WGS) entry which is preliminary data.</text>
</comment>
<dbReference type="EMBL" id="VIVQ01000001">
    <property type="protein sequence ID" value="TWE11808.1"/>
    <property type="molecule type" value="Genomic_DNA"/>
</dbReference>
<dbReference type="PANTHER" id="PTHR39175:SF1">
    <property type="entry name" value="FAMILY PROTEIN, PUTATIVE (AFU_ORTHOLOGUE AFUA_3G15060)-RELATED"/>
    <property type="match status" value="1"/>
</dbReference>
<dbReference type="RefSeq" id="WP_211841578.1">
    <property type="nucleotide sequence ID" value="NZ_VIVQ01000001.1"/>
</dbReference>
<dbReference type="Pfam" id="PF00903">
    <property type="entry name" value="Glyoxalase"/>
    <property type="match status" value="1"/>
</dbReference>
<dbReference type="InterPro" id="IPR037523">
    <property type="entry name" value="VOC_core"/>
</dbReference>
<reference evidence="2 3" key="1">
    <citation type="submission" date="2019-06" db="EMBL/GenBank/DDBJ databases">
        <title>Sequencing the genomes of 1000 actinobacteria strains.</title>
        <authorList>
            <person name="Klenk H.-P."/>
        </authorList>
    </citation>
    <scope>NUCLEOTIDE SEQUENCE [LARGE SCALE GENOMIC DNA]</scope>
    <source>
        <strain evidence="2 3">DSM 19560</strain>
    </source>
</reference>
<name>A0A561E866_9MICO</name>
<organism evidence="2 3">
    <name type="scientific">Rudaeicoccus suwonensis</name>
    <dbReference type="NCBI Taxonomy" id="657409"/>
    <lineage>
        <taxon>Bacteria</taxon>
        <taxon>Bacillati</taxon>
        <taxon>Actinomycetota</taxon>
        <taxon>Actinomycetes</taxon>
        <taxon>Micrococcales</taxon>
        <taxon>Dermacoccaceae</taxon>
        <taxon>Rudaeicoccus</taxon>
    </lineage>
</organism>
<protein>
    <submittedName>
        <fullName evidence="2">Putative enzyme related to lactoylglutathione lyase</fullName>
    </submittedName>
</protein>
<proteinExistence type="predicted"/>
<evidence type="ECO:0000313" key="2">
    <source>
        <dbReference type="EMBL" id="TWE11808.1"/>
    </source>
</evidence>